<proteinExistence type="predicted"/>
<sequence>MKTEWLTFPDLVRQTAIEEETICFLVKHGLLSNESMCSSCNAPREIRHSNLVRDHYLWVCPRCYSKQSLRHGSFFTNAKLDLHQVLYFTYGWAYDLPLHFCATQSGGMTEKTATDWANFHRDICQSFVNQNHMIGGMFIDENGDLQPEEVEIDETLMARAKYHRGRHPAPIWVVGGVTRRTGNCFMVEVPNRTRQTLEEVIVEHVRGGSRIYTDGWAGYAHLNEINGGMYSHEVVIHEDNFVDPDDERINTQSIEGN</sequence>
<organism evidence="2 3">
    <name type="scientific">Tigriopus californicus</name>
    <name type="common">Marine copepod</name>
    <dbReference type="NCBI Taxonomy" id="6832"/>
    <lineage>
        <taxon>Eukaryota</taxon>
        <taxon>Metazoa</taxon>
        <taxon>Ecdysozoa</taxon>
        <taxon>Arthropoda</taxon>
        <taxon>Crustacea</taxon>
        <taxon>Multicrustacea</taxon>
        <taxon>Hexanauplia</taxon>
        <taxon>Copepoda</taxon>
        <taxon>Harpacticoida</taxon>
        <taxon>Harpacticidae</taxon>
        <taxon>Tigriopus</taxon>
    </lineage>
</organism>
<reference evidence="2 3" key="1">
    <citation type="journal article" date="2018" name="Nat. Ecol. Evol.">
        <title>Genomic signatures of mitonuclear coevolution across populations of Tigriopus californicus.</title>
        <authorList>
            <person name="Barreto F.S."/>
            <person name="Watson E.T."/>
            <person name="Lima T.G."/>
            <person name="Willett C.S."/>
            <person name="Edmands S."/>
            <person name="Li W."/>
            <person name="Burton R.S."/>
        </authorList>
    </citation>
    <scope>NUCLEOTIDE SEQUENCE [LARGE SCALE GENOMIC DNA]</scope>
    <source>
        <strain evidence="2 3">San Diego</strain>
    </source>
</reference>
<dbReference type="EMBL" id="VCGU01000001">
    <property type="protein sequence ID" value="TRY81225.1"/>
    <property type="molecule type" value="Genomic_DNA"/>
</dbReference>
<feature type="domain" description="ISXO2-like transposase" evidence="1">
    <location>
        <begin position="144"/>
        <end position="257"/>
    </location>
</feature>
<evidence type="ECO:0000259" key="1">
    <source>
        <dbReference type="SMART" id="SM01126"/>
    </source>
</evidence>
<dbReference type="AlphaFoldDB" id="A0A553PU76"/>
<dbReference type="OMA" id="LRFIYCW"/>
<evidence type="ECO:0000313" key="3">
    <source>
        <dbReference type="Proteomes" id="UP000318571"/>
    </source>
</evidence>
<dbReference type="STRING" id="6832.A0A553PU76"/>
<dbReference type="InterPro" id="IPR053164">
    <property type="entry name" value="IS1016-like_transposase"/>
</dbReference>
<name>A0A553PU76_TIGCA</name>
<keyword evidence="3" id="KW-1185">Reference proteome</keyword>
<protein>
    <recommendedName>
        <fullName evidence="1">ISXO2-like transposase domain-containing protein</fullName>
    </recommendedName>
</protein>
<evidence type="ECO:0000313" key="2">
    <source>
        <dbReference type="EMBL" id="TRY81225.1"/>
    </source>
</evidence>
<dbReference type="PANTHER" id="PTHR47163:SF2">
    <property type="entry name" value="SI:DKEY-17M8.2"/>
    <property type="match status" value="1"/>
</dbReference>
<accession>A0A553PU76</accession>
<dbReference type="Proteomes" id="UP000318571">
    <property type="component" value="Chromosome 12"/>
</dbReference>
<dbReference type="InterPro" id="IPR024445">
    <property type="entry name" value="Tnp_ISXO2-like"/>
</dbReference>
<comment type="caution">
    <text evidence="2">The sequence shown here is derived from an EMBL/GenBank/DDBJ whole genome shotgun (WGS) entry which is preliminary data.</text>
</comment>
<gene>
    <name evidence="2" type="ORF">TCAL_10446</name>
</gene>
<dbReference type="PANTHER" id="PTHR47163">
    <property type="entry name" value="DDE_TNP_IS1595 DOMAIN-CONTAINING PROTEIN"/>
    <property type="match status" value="1"/>
</dbReference>
<dbReference type="SMART" id="SM01126">
    <property type="entry name" value="DDE_Tnp_IS1595"/>
    <property type="match status" value="1"/>
</dbReference>
<dbReference type="Pfam" id="PF12762">
    <property type="entry name" value="DDE_Tnp_IS1595"/>
    <property type="match status" value="1"/>
</dbReference>